<sequence>QLEVKLVLLWKHNMRIEYLAVTPWPLDPSKRSTWVEVTMEGSYDILHDISCTMRKPITSLYRTTVIRRFWNTLQSINQTDQMLVHLQSFDTVPEHFTIPESTKNGVPLFYIPPGSTTPVLSLQHSGSDSSHSQFASYWKPILSMDANFWQRWLHMHRIVLLLEHDTPVPKHLHTPGNNGRYSTIQCRISHSALTSLLRDWSSFVLVEGYSYVKLMHSSEDPTPSSFYVVRIISKAPCMVLRLGFPIGTPAQARNKIVEELRDRILQLRFPHRVQSKEATPKAKRKMFGSSSPSKSPPVAGAQSALSDRPCLVVLHKPLEKLLIRYEKLPSDYRAPFILNLEHPPVSGPLTMVANRTASSTLASLSRYFYHQRWIWSVQSGLAPAVPITAVAQLLSTLTEVRLSEGFHFASSGDGIINMVLELPIQVSLGAAGLCGCSHSCERSCSGLLALCHLTGLALCLSSSFSTDDDNDTEVEAIEVDTELNLVTECWVEPQSGHVHSTAENWKHLHGLPYQKIPKALYPRDLACIATMLTFEYISQLCQNKEWVCPPSDTKAAEDPDMGSGFRVHEIPFQFNLMKLLPRCQQVEMFFLMLAKGRCLFA</sequence>
<feature type="region of interest" description="Disordered" evidence="1">
    <location>
        <begin position="275"/>
        <end position="302"/>
    </location>
</feature>
<feature type="non-terminal residue" evidence="2">
    <location>
        <position position="1"/>
    </location>
</feature>
<dbReference type="Proteomes" id="UP000569728">
    <property type="component" value="Unassembled WGS sequence"/>
</dbReference>
<dbReference type="PANTHER" id="PTHR14918:SF3">
    <property type="entry name" value="KICSTOR COMPLEX PROTEIN SZT2"/>
    <property type="match status" value="1"/>
</dbReference>
<name>A0A7K8TN03_OCEOC</name>
<evidence type="ECO:0000313" key="3">
    <source>
        <dbReference type="Proteomes" id="UP000569728"/>
    </source>
</evidence>
<accession>A0A7K8TN03</accession>
<comment type="caution">
    <text evidence="2">The sequence shown here is derived from an EMBL/GenBank/DDBJ whole genome shotgun (WGS) entry which is preliminary data.</text>
</comment>
<organism evidence="2 3">
    <name type="scientific">Oceanites oceanicus</name>
    <name type="common">Wilson's storm petrel</name>
    <name type="synonym">Procellaria oceanica</name>
    <dbReference type="NCBI Taxonomy" id="79653"/>
    <lineage>
        <taxon>Eukaryota</taxon>
        <taxon>Metazoa</taxon>
        <taxon>Chordata</taxon>
        <taxon>Craniata</taxon>
        <taxon>Vertebrata</taxon>
        <taxon>Euteleostomi</taxon>
        <taxon>Archelosauria</taxon>
        <taxon>Archosauria</taxon>
        <taxon>Dinosauria</taxon>
        <taxon>Saurischia</taxon>
        <taxon>Theropoda</taxon>
        <taxon>Coelurosauria</taxon>
        <taxon>Aves</taxon>
        <taxon>Neognathae</taxon>
        <taxon>Neoaves</taxon>
        <taxon>Aequornithes</taxon>
        <taxon>Procellariiformes</taxon>
        <taxon>Hydrobatidae</taxon>
        <taxon>Oceanites</taxon>
    </lineage>
</organism>
<dbReference type="AlphaFoldDB" id="A0A7K8TN03"/>
<dbReference type="PANTHER" id="PTHR14918">
    <property type="entry name" value="KICSTOR COMPLEX PROTEIN SZT2"/>
    <property type="match status" value="1"/>
</dbReference>
<gene>
    <name evidence="2" type="primary">Szt2_1</name>
    <name evidence="2" type="ORF">OCEOCE_R09199</name>
</gene>
<reference evidence="2 3" key="1">
    <citation type="submission" date="2019-09" db="EMBL/GenBank/DDBJ databases">
        <title>Bird 10,000 Genomes (B10K) Project - Family phase.</title>
        <authorList>
            <person name="Zhang G."/>
        </authorList>
    </citation>
    <scope>NUCLEOTIDE SEQUENCE [LARGE SCALE GENOMIC DNA]</scope>
    <source>
        <strain evidence="2">B10K-CU-031-11</strain>
        <tissue evidence="2">Muscle</tissue>
    </source>
</reference>
<dbReference type="GO" id="GO:0005777">
    <property type="term" value="C:peroxisome"/>
    <property type="evidence" value="ECO:0007669"/>
    <property type="project" value="InterPro"/>
</dbReference>
<protein>
    <submittedName>
        <fullName evidence="2">SZT2 protein</fullName>
    </submittedName>
</protein>
<evidence type="ECO:0000313" key="2">
    <source>
        <dbReference type="EMBL" id="NXF43126.1"/>
    </source>
</evidence>
<feature type="non-terminal residue" evidence="2">
    <location>
        <position position="601"/>
    </location>
</feature>
<keyword evidence="3" id="KW-1185">Reference proteome</keyword>
<dbReference type="EMBL" id="VWZA01000032">
    <property type="protein sequence ID" value="NXF43126.1"/>
    <property type="molecule type" value="Genomic_DNA"/>
</dbReference>
<dbReference type="OrthoDB" id="43547at2759"/>
<evidence type="ECO:0000256" key="1">
    <source>
        <dbReference type="SAM" id="MobiDB-lite"/>
    </source>
</evidence>
<proteinExistence type="predicted"/>
<dbReference type="InterPro" id="IPR033228">
    <property type="entry name" value="SZT2"/>
</dbReference>